<dbReference type="PANTHER" id="PTHR34406">
    <property type="entry name" value="PROTEIN YCEI"/>
    <property type="match status" value="1"/>
</dbReference>
<dbReference type="Proteomes" id="UP000677016">
    <property type="component" value="Unassembled WGS sequence"/>
</dbReference>
<sequence length="180" mass="19023">MTVTATLPGLSAGTWTIDPLHSEVGFTARHMMVSKVRGSFGDVTGTVVVADDLSASTAEATIQLGSVTTGSADRDAHLRSADFFDVENNPEMTFRSTSFDGETLTGDLTIKGVTKPVTLDVEFGGVGTDPWGNEKAGFEATGEIDRTDWGLTWNANLEKGGVLVSEKIKLALDIQLGKQA</sequence>
<evidence type="ECO:0000259" key="2">
    <source>
        <dbReference type="SMART" id="SM00867"/>
    </source>
</evidence>
<dbReference type="AlphaFoldDB" id="A0A941HZX1"/>
<reference evidence="3" key="1">
    <citation type="submission" date="2021-04" db="EMBL/GenBank/DDBJ databases">
        <title>Phycicoccus avicenniae sp. nov., a novel endophytic actinomycetes isolated from branch of Avicennia mariana.</title>
        <authorList>
            <person name="Tuo L."/>
        </authorList>
    </citation>
    <scope>NUCLEOTIDE SEQUENCE</scope>
    <source>
        <strain evidence="3">BSK3Z-2</strain>
    </source>
</reference>
<organism evidence="3 4">
    <name type="scientific">Phycicoccus avicenniae</name>
    <dbReference type="NCBI Taxonomy" id="2828860"/>
    <lineage>
        <taxon>Bacteria</taxon>
        <taxon>Bacillati</taxon>
        <taxon>Actinomycetota</taxon>
        <taxon>Actinomycetes</taxon>
        <taxon>Micrococcales</taxon>
        <taxon>Intrasporangiaceae</taxon>
        <taxon>Phycicoccus</taxon>
    </lineage>
</organism>
<dbReference type="SUPFAM" id="SSF101874">
    <property type="entry name" value="YceI-like"/>
    <property type="match status" value="1"/>
</dbReference>
<evidence type="ECO:0000313" key="3">
    <source>
        <dbReference type="EMBL" id="MBR7743300.1"/>
    </source>
</evidence>
<protein>
    <submittedName>
        <fullName evidence="3">YceI family protein</fullName>
    </submittedName>
</protein>
<dbReference type="RefSeq" id="WP_211602537.1">
    <property type="nucleotide sequence ID" value="NZ_JAGSNF010000009.1"/>
</dbReference>
<gene>
    <name evidence="3" type="ORF">KC207_08360</name>
</gene>
<proteinExistence type="inferred from homology"/>
<dbReference type="InterPro" id="IPR036761">
    <property type="entry name" value="TTHA0802/YceI-like_sf"/>
</dbReference>
<accession>A0A941HZX1</accession>
<dbReference type="EMBL" id="JAGSNF010000009">
    <property type="protein sequence ID" value="MBR7743300.1"/>
    <property type="molecule type" value="Genomic_DNA"/>
</dbReference>
<keyword evidence="4" id="KW-1185">Reference proteome</keyword>
<feature type="domain" description="Lipid/polyisoprenoid-binding YceI-like" evidence="2">
    <location>
        <begin position="14"/>
        <end position="177"/>
    </location>
</feature>
<dbReference type="SMART" id="SM00867">
    <property type="entry name" value="YceI"/>
    <property type="match status" value="1"/>
</dbReference>
<dbReference type="PANTHER" id="PTHR34406:SF1">
    <property type="entry name" value="PROTEIN YCEI"/>
    <property type="match status" value="1"/>
</dbReference>
<evidence type="ECO:0000256" key="1">
    <source>
        <dbReference type="ARBA" id="ARBA00008812"/>
    </source>
</evidence>
<dbReference type="Gene3D" id="2.40.128.110">
    <property type="entry name" value="Lipid/polyisoprenoid-binding, YceI-like"/>
    <property type="match status" value="1"/>
</dbReference>
<name>A0A941HZX1_9MICO</name>
<evidence type="ECO:0000313" key="4">
    <source>
        <dbReference type="Proteomes" id="UP000677016"/>
    </source>
</evidence>
<dbReference type="Pfam" id="PF04264">
    <property type="entry name" value="YceI"/>
    <property type="match status" value="1"/>
</dbReference>
<comment type="similarity">
    <text evidence="1">Belongs to the UPF0312 family.</text>
</comment>
<dbReference type="InterPro" id="IPR007372">
    <property type="entry name" value="Lipid/polyisoprenoid-bd_YceI"/>
</dbReference>
<comment type="caution">
    <text evidence="3">The sequence shown here is derived from an EMBL/GenBank/DDBJ whole genome shotgun (WGS) entry which is preliminary data.</text>
</comment>